<gene>
    <name evidence="1" type="ORF">AMECASPLE_036997</name>
</gene>
<organism evidence="1 2">
    <name type="scientific">Ameca splendens</name>
    <dbReference type="NCBI Taxonomy" id="208324"/>
    <lineage>
        <taxon>Eukaryota</taxon>
        <taxon>Metazoa</taxon>
        <taxon>Chordata</taxon>
        <taxon>Craniata</taxon>
        <taxon>Vertebrata</taxon>
        <taxon>Euteleostomi</taxon>
        <taxon>Actinopterygii</taxon>
        <taxon>Neopterygii</taxon>
        <taxon>Teleostei</taxon>
        <taxon>Neoteleostei</taxon>
        <taxon>Acanthomorphata</taxon>
        <taxon>Ovalentaria</taxon>
        <taxon>Atherinomorphae</taxon>
        <taxon>Cyprinodontiformes</taxon>
        <taxon>Goodeidae</taxon>
        <taxon>Ameca</taxon>
    </lineage>
</organism>
<proteinExistence type="predicted"/>
<comment type="caution">
    <text evidence="1">The sequence shown here is derived from an EMBL/GenBank/DDBJ whole genome shotgun (WGS) entry which is preliminary data.</text>
</comment>
<evidence type="ECO:0000313" key="2">
    <source>
        <dbReference type="Proteomes" id="UP001469553"/>
    </source>
</evidence>
<evidence type="ECO:0008006" key="3">
    <source>
        <dbReference type="Google" id="ProtNLM"/>
    </source>
</evidence>
<evidence type="ECO:0000313" key="1">
    <source>
        <dbReference type="EMBL" id="MEQ2293772.1"/>
    </source>
</evidence>
<keyword evidence="2" id="KW-1185">Reference proteome</keyword>
<name>A0ABV0YIX2_9TELE</name>
<protein>
    <recommendedName>
        <fullName evidence="3">DDE Tnp4 domain-containing protein</fullName>
    </recommendedName>
</protein>
<accession>A0ABV0YIX2</accession>
<reference evidence="1 2" key="1">
    <citation type="submission" date="2021-06" db="EMBL/GenBank/DDBJ databases">
        <authorList>
            <person name="Palmer J.M."/>
        </authorList>
    </citation>
    <scope>NUCLEOTIDE SEQUENCE [LARGE SCALE GENOMIC DNA]</scope>
    <source>
        <strain evidence="1 2">AS_MEX2019</strain>
        <tissue evidence="1">Muscle</tissue>
    </source>
</reference>
<dbReference type="EMBL" id="JAHRIP010034282">
    <property type="protein sequence ID" value="MEQ2293772.1"/>
    <property type="molecule type" value="Genomic_DNA"/>
</dbReference>
<dbReference type="Proteomes" id="UP001469553">
    <property type="component" value="Unassembled WGS sequence"/>
</dbReference>
<sequence>MLLEQKRAVSLLLHLVVEDSFGIWTPQWRWYHLDLEVRTEVVELFVKVTCVLHNFMRASVSDESPAVMGPAAAEVPLQGLGRVATSNSSTEARCVRDALKEFFVGEGAVPWQPTA</sequence>